<keyword evidence="3" id="KW-1185">Reference proteome</keyword>
<proteinExistence type="predicted"/>
<keyword evidence="1" id="KW-0472">Membrane</keyword>
<sequence>MASFGNAFSSSIGKKLIMGITGLFLISFLVVHCFINSLIIVNDGGLTFNMGAHFMGTNWIIRAMEVVLFAGLLAHIVQGFRLVFQNRAARPERYAVTNGAANSKWYSRSMGLLGTLLLIFLIVHISKFWVMSRFTGIPTVDANGNHDLFAVMVETFKNPFLVLLYVLAMVSLAYHLLHGFSSAFQTLGWNHKKYTPLIKGFGFWFSIIIPLIFALMPIVMYLGYIN</sequence>
<reference evidence="2 3" key="1">
    <citation type="submission" date="2017-10" db="EMBL/GenBank/DDBJ databases">
        <title>Whole genome of Pedobacter ginsengisoli T01R-27 isolated from tomato rhizosphere.</title>
        <authorList>
            <person name="Weon H.-Y."/>
            <person name="Lee S.A."/>
            <person name="Sang M.K."/>
            <person name="Song J."/>
        </authorList>
    </citation>
    <scope>NUCLEOTIDE SEQUENCE [LARGE SCALE GENOMIC DNA]</scope>
    <source>
        <strain evidence="2 3">T01R-27</strain>
    </source>
</reference>
<feature type="transmembrane region" description="Helical" evidence="1">
    <location>
        <begin position="160"/>
        <end position="180"/>
    </location>
</feature>
<keyword evidence="1" id="KW-0812">Transmembrane</keyword>
<dbReference type="EMBL" id="CP024091">
    <property type="protein sequence ID" value="ATP58552.1"/>
    <property type="molecule type" value="Genomic_DNA"/>
</dbReference>
<dbReference type="AlphaFoldDB" id="A0A2D1UAA8"/>
<dbReference type="OrthoDB" id="9802842at2"/>
<dbReference type="KEGG" id="pgs:CPT03_19830"/>
<keyword evidence="1" id="KW-1133">Transmembrane helix</keyword>
<evidence type="ECO:0000313" key="3">
    <source>
        <dbReference type="Proteomes" id="UP000223749"/>
    </source>
</evidence>
<dbReference type="Proteomes" id="UP000223749">
    <property type="component" value="Chromosome"/>
</dbReference>
<organism evidence="2 3">
    <name type="scientific">Pedobacter ginsengisoli</name>
    <dbReference type="NCBI Taxonomy" id="363852"/>
    <lineage>
        <taxon>Bacteria</taxon>
        <taxon>Pseudomonadati</taxon>
        <taxon>Bacteroidota</taxon>
        <taxon>Sphingobacteriia</taxon>
        <taxon>Sphingobacteriales</taxon>
        <taxon>Sphingobacteriaceae</taxon>
        <taxon>Pedobacter</taxon>
    </lineage>
</organism>
<evidence type="ECO:0000313" key="2">
    <source>
        <dbReference type="EMBL" id="ATP58552.1"/>
    </source>
</evidence>
<dbReference type="CDD" id="cd03498">
    <property type="entry name" value="SQR_TypeB_2_TM"/>
    <property type="match status" value="1"/>
</dbReference>
<evidence type="ECO:0000256" key="1">
    <source>
        <dbReference type="SAM" id="Phobius"/>
    </source>
</evidence>
<gene>
    <name evidence="2" type="ORF">CPT03_19830</name>
</gene>
<dbReference type="InterPro" id="IPR034804">
    <property type="entry name" value="SQR/QFR_C/D"/>
</dbReference>
<dbReference type="InterPro" id="IPR011138">
    <property type="entry name" value="Cytochrome_b-558"/>
</dbReference>
<name>A0A2D1UAA8_9SPHI</name>
<feature type="transmembrane region" description="Helical" evidence="1">
    <location>
        <begin position="16"/>
        <end position="39"/>
    </location>
</feature>
<feature type="transmembrane region" description="Helical" evidence="1">
    <location>
        <begin position="105"/>
        <end position="125"/>
    </location>
</feature>
<accession>A0A2D1UAA8</accession>
<dbReference type="RefSeq" id="WP_099440449.1">
    <property type="nucleotide sequence ID" value="NZ_CP024091.1"/>
</dbReference>
<dbReference type="GO" id="GO:0016020">
    <property type="term" value="C:membrane"/>
    <property type="evidence" value="ECO:0007669"/>
    <property type="project" value="InterPro"/>
</dbReference>
<dbReference type="SUPFAM" id="SSF81343">
    <property type="entry name" value="Fumarate reductase respiratory complex transmembrane subunits"/>
    <property type="match status" value="1"/>
</dbReference>
<dbReference type="NCBIfam" id="TIGR02046">
    <property type="entry name" value="sdhC_b558_fam"/>
    <property type="match status" value="1"/>
</dbReference>
<protein>
    <submittedName>
        <fullName evidence="2">Succinate dehydrogenase</fullName>
    </submittedName>
</protein>
<dbReference type="Gene3D" id="1.20.1300.10">
    <property type="entry name" value="Fumarate reductase/succinate dehydrogenase, transmembrane subunit"/>
    <property type="match status" value="1"/>
</dbReference>
<feature type="transmembrane region" description="Helical" evidence="1">
    <location>
        <begin position="201"/>
        <end position="224"/>
    </location>
</feature>
<feature type="transmembrane region" description="Helical" evidence="1">
    <location>
        <begin position="59"/>
        <end position="84"/>
    </location>
</feature>